<dbReference type="EMBL" id="CP017703">
    <property type="protein sequence ID" value="ASS89122.1"/>
    <property type="molecule type" value="Genomic_DNA"/>
</dbReference>
<gene>
    <name evidence="2" type="ORF">AP3564_01515</name>
    <name evidence="3" type="ORF">AZI98_02790</name>
</gene>
<proteinExistence type="predicted"/>
<feature type="transmembrane region" description="Helical" evidence="1">
    <location>
        <begin position="7"/>
        <end position="26"/>
    </location>
</feature>
<dbReference type="RefSeq" id="WP_063386775.1">
    <property type="nucleotide sequence ID" value="NZ_CP017703.1"/>
</dbReference>
<dbReference type="Proteomes" id="UP000076476">
    <property type="component" value="Unassembled WGS sequence"/>
</dbReference>
<dbReference type="GeneID" id="301127493"/>
<evidence type="ECO:0000313" key="2">
    <source>
        <dbReference type="EMBL" id="ASS89122.1"/>
    </source>
</evidence>
<reference evidence="3 4" key="1">
    <citation type="submission" date="2016-04" db="EMBL/GenBank/DDBJ databases">
        <title>Draft genome sequence of Aeribacillus pallidus 8m3 from petroleum reservoir.</title>
        <authorList>
            <person name="Poltaraus A.B."/>
            <person name="Nazina T.N."/>
            <person name="Tourova T.P."/>
            <person name="Malakho S.M."/>
            <person name="Korshunova A.V."/>
            <person name="Sokolova D.S."/>
        </authorList>
    </citation>
    <scope>NUCLEOTIDE SEQUENCE [LARGE SCALE GENOMIC DNA]</scope>
    <source>
        <strain evidence="3 4">8m3</strain>
    </source>
</reference>
<dbReference type="Proteomes" id="UP000214606">
    <property type="component" value="Chromosome"/>
</dbReference>
<reference evidence="2 5" key="2">
    <citation type="submission" date="2016-10" db="EMBL/GenBank/DDBJ databases">
        <title>The whole genome sequencing and assembly of Aeribacillus pallidus KCTC3564 strain.</title>
        <authorList>
            <person name="Lee Y.-J."/>
            <person name="Park M.-K."/>
            <person name="Yi H."/>
            <person name="Bahn Y.-S."/>
            <person name="Kim J.F."/>
            <person name="Lee D.-W."/>
        </authorList>
    </citation>
    <scope>NUCLEOTIDE SEQUENCE [LARGE SCALE GENOMIC DNA]</scope>
    <source>
        <strain evidence="2 5">KCTC3564</strain>
    </source>
</reference>
<dbReference type="EMBL" id="LWBR01000008">
    <property type="protein sequence ID" value="KZN97523.1"/>
    <property type="molecule type" value="Genomic_DNA"/>
</dbReference>
<keyword evidence="1" id="KW-0472">Membrane</keyword>
<accession>A0A162C939</accession>
<name>A0A162C939_9BACI</name>
<evidence type="ECO:0000313" key="4">
    <source>
        <dbReference type="Proteomes" id="UP000076476"/>
    </source>
</evidence>
<keyword evidence="1" id="KW-1133">Transmembrane helix</keyword>
<protein>
    <submittedName>
        <fullName evidence="3">Uncharacterized protein</fullName>
    </submittedName>
</protein>
<dbReference type="KEGG" id="apak:AP3564_01515"/>
<evidence type="ECO:0000313" key="3">
    <source>
        <dbReference type="EMBL" id="KZN97523.1"/>
    </source>
</evidence>
<feature type="transmembrane region" description="Helical" evidence="1">
    <location>
        <begin position="32"/>
        <end position="50"/>
    </location>
</feature>
<keyword evidence="1" id="KW-0812">Transmembrane</keyword>
<organism evidence="3 4">
    <name type="scientific">Aeribacillus pallidus</name>
    <dbReference type="NCBI Taxonomy" id="33936"/>
    <lineage>
        <taxon>Bacteria</taxon>
        <taxon>Bacillati</taxon>
        <taxon>Bacillota</taxon>
        <taxon>Bacilli</taxon>
        <taxon>Bacillales</taxon>
        <taxon>Bacillaceae</taxon>
        <taxon>Aeribacillus</taxon>
    </lineage>
</organism>
<sequence>MVVTLMKYFYLFVALFCLLSGILVGFAKELPLSVIVIFLGFFNLALYYVFHREALKKQQI</sequence>
<evidence type="ECO:0000256" key="1">
    <source>
        <dbReference type="SAM" id="Phobius"/>
    </source>
</evidence>
<accession>A0A164AW21</accession>
<evidence type="ECO:0000313" key="5">
    <source>
        <dbReference type="Proteomes" id="UP000214606"/>
    </source>
</evidence>
<keyword evidence="4" id="KW-1185">Reference proteome</keyword>
<dbReference type="AlphaFoldDB" id="A0A162C939"/>